<comment type="similarity">
    <text evidence="3">Belongs to the short-chain dehydrogenases/reductases (SDR) family.</text>
</comment>
<gene>
    <name evidence="9" type="primary">Hsdl2_0</name>
    <name evidence="9" type="ORF">CHLAEN_R10626</name>
</gene>
<evidence type="ECO:0000256" key="8">
    <source>
        <dbReference type="ARBA" id="ARBA00040243"/>
    </source>
</evidence>
<sequence>KLAGCTLFITGASRGIGKAIALKAAKDGANIVIAAKTAEPHPTLPGTIYTAAAESMLRCGGDCLSKKKRTACFTCAVLKTGIDILVNNASAISLTGTLETETKKVNLMMDVNVRGTYLTSKTCLPHLRKSRNPHILNLSPPMNLNPMWFKNHCAYTISKYGMSMCVLGMAEEFRGEVAVNALWPKTAIHTAAMDMLGGSGIEKQCRKTDILADAAYCIITKPKSFTGNFIIDEDLLREEGVKDFDSYAIAPGHPLMPDFFLD</sequence>
<dbReference type="NCBIfam" id="NF006133">
    <property type="entry name" value="PRK08278.1"/>
    <property type="match status" value="1"/>
</dbReference>
<reference evidence="9 10" key="1">
    <citation type="submission" date="2019-09" db="EMBL/GenBank/DDBJ databases">
        <title>Bird 10,000 Genomes (B10K) Project - Family phase.</title>
        <authorList>
            <person name="Zhang G."/>
        </authorList>
    </citation>
    <scope>NUCLEOTIDE SEQUENCE [LARGE SCALE GENOMIC DNA]</scope>
    <source>
        <strain evidence="9">B10K-DU-001-61</strain>
        <tissue evidence="9">Muscle</tissue>
    </source>
</reference>
<feature type="non-terminal residue" evidence="9">
    <location>
        <position position="262"/>
    </location>
</feature>
<evidence type="ECO:0000313" key="9">
    <source>
        <dbReference type="EMBL" id="NXI51077.1"/>
    </source>
</evidence>
<dbReference type="PRINTS" id="PR00081">
    <property type="entry name" value="GDHRDH"/>
</dbReference>
<evidence type="ECO:0000256" key="5">
    <source>
        <dbReference type="ARBA" id="ARBA00023002"/>
    </source>
</evidence>
<name>A0A7K9TRH6_9AVES</name>
<organism evidence="9 10">
    <name type="scientific">Chloroceryle aenea</name>
    <name type="common">American pygmy kingfisher</name>
    <dbReference type="NCBI Taxonomy" id="176938"/>
    <lineage>
        <taxon>Eukaryota</taxon>
        <taxon>Metazoa</taxon>
        <taxon>Chordata</taxon>
        <taxon>Craniata</taxon>
        <taxon>Vertebrata</taxon>
        <taxon>Euteleostomi</taxon>
        <taxon>Archelosauria</taxon>
        <taxon>Archosauria</taxon>
        <taxon>Dinosauria</taxon>
        <taxon>Saurischia</taxon>
        <taxon>Theropoda</taxon>
        <taxon>Coelurosauria</taxon>
        <taxon>Aves</taxon>
        <taxon>Neognathae</taxon>
        <taxon>Neoaves</taxon>
        <taxon>Telluraves</taxon>
        <taxon>Coraciimorphae</taxon>
        <taxon>Coraciiformes</taxon>
        <taxon>Cerylidae</taxon>
        <taxon>Chloroceryle</taxon>
    </lineage>
</organism>
<keyword evidence="5" id="KW-0560">Oxidoreductase</keyword>
<dbReference type="InterPro" id="IPR051935">
    <property type="entry name" value="HSDL2"/>
</dbReference>
<keyword evidence="6" id="KW-0496">Mitochondrion</keyword>
<proteinExistence type="inferred from homology"/>
<comment type="subcellular location">
    <subcellularLocation>
        <location evidence="1">Mitochondrion</location>
    </subcellularLocation>
    <subcellularLocation>
        <location evidence="2">Peroxisome</location>
    </subcellularLocation>
</comment>
<dbReference type="GO" id="GO:0005739">
    <property type="term" value="C:mitochondrion"/>
    <property type="evidence" value="ECO:0007669"/>
    <property type="project" value="UniProtKB-SubCell"/>
</dbReference>
<dbReference type="OrthoDB" id="5327538at2759"/>
<evidence type="ECO:0000313" key="10">
    <source>
        <dbReference type="Proteomes" id="UP000579406"/>
    </source>
</evidence>
<dbReference type="Proteomes" id="UP000579406">
    <property type="component" value="Unassembled WGS sequence"/>
</dbReference>
<dbReference type="SUPFAM" id="SSF51735">
    <property type="entry name" value="NAD(P)-binding Rossmann-fold domains"/>
    <property type="match status" value="1"/>
</dbReference>
<evidence type="ECO:0000256" key="7">
    <source>
        <dbReference type="ARBA" id="ARBA00023140"/>
    </source>
</evidence>
<dbReference type="EMBL" id="VWZY01002815">
    <property type="protein sequence ID" value="NXI51077.1"/>
    <property type="molecule type" value="Genomic_DNA"/>
</dbReference>
<protein>
    <recommendedName>
        <fullName evidence="8">Hydroxysteroid dehydrogenase-like protein 2</fullName>
    </recommendedName>
</protein>
<evidence type="ECO:0000256" key="4">
    <source>
        <dbReference type="ARBA" id="ARBA00022857"/>
    </source>
</evidence>
<keyword evidence="7" id="KW-0576">Peroxisome</keyword>
<dbReference type="InterPro" id="IPR002347">
    <property type="entry name" value="SDR_fam"/>
</dbReference>
<dbReference type="InterPro" id="IPR036291">
    <property type="entry name" value="NAD(P)-bd_dom_sf"/>
</dbReference>
<dbReference type="PANTHER" id="PTHR42808:SF3">
    <property type="entry name" value="HYDROXYSTEROID DEHYDROGENASE-LIKE PROTEIN 2"/>
    <property type="match status" value="1"/>
</dbReference>
<dbReference type="PANTHER" id="PTHR42808">
    <property type="entry name" value="HYDROXYSTEROID DEHYDROGENASE-LIKE PROTEIN 2"/>
    <property type="match status" value="1"/>
</dbReference>
<keyword evidence="4" id="KW-0521">NADP</keyword>
<dbReference type="Gene3D" id="3.40.50.720">
    <property type="entry name" value="NAD(P)-binding Rossmann-like Domain"/>
    <property type="match status" value="1"/>
</dbReference>
<evidence type="ECO:0000256" key="1">
    <source>
        <dbReference type="ARBA" id="ARBA00004173"/>
    </source>
</evidence>
<dbReference type="Pfam" id="PF00106">
    <property type="entry name" value="adh_short"/>
    <property type="match status" value="1"/>
</dbReference>
<evidence type="ECO:0000256" key="2">
    <source>
        <dbReference type="ARBA" id="ARBA00004275"/>
    </source>
</evidence>
<evidence type="ECO:0000256" key="3">
    <source>
        <dbReference type="ARBA" id="ARBA00006484"/>
    </source>
</evidence>
<dbReference type="FunFam" id="3.40.50.720:FF:000301">
    <property type="entry name" value="Hydroxysteroid dehydrogenase like 2"/>
    <property type="match status" value="1"/>
</dbReference>
<dbReference type="AlphaFoldDB" id="A0A7K9TRH6"/>
<evidence type="ECO:0000256" key="6">
    <source>
        <dbReference type="ARBA" id="ARBA00023128"/>
    </source>
</evidence>
<keyword evidence="10" id="KW-1185">Reference proteome</keyword>
<accession>A0A7K9TRH6</accession>
<dbReference type="GO" id="GO:0005777">
    <property type="term" value="C:peroxisome"/>
    <property type="evidence" value="ECO:0007669"/>
    <property type="project" value="UniProtKB-SubCell"/>
</dbReference>
<feature type="non-terminal residue" evidence="9">
    <location>
        <position position="1"/>
    </location>
</feature>
<comment type="caution">
    <text evidence="9">The sequence shown here is derived from an EMBL/GenBank/DDBJ whole genome shotgun (WGS) entry which is preliminary data.</text>
</comment>
<dbReference type="GO" id="GO:0016491">
    <property type="term" value="F:oxidoreductase activity"/>
    <property type="evidence" value="ECO:0007669"/>
    <property type="project" value="UniProtKB-KW"/>
</dbReference>